<sequence length="688" mass="76223">MHTFNRSLVNISVDLARDEQDISDAAECIRSVHCVLPGMWEAIIKEHWVLHAQRLSLVSGLNIVQQRDVSSLNSRLKDAGKICFRKSTAFYGEQYAAYAAFLSSLRENPSCFADMLHRFISSPLVFERLFSILFCSITNFCLTEDHSLFLRSVLQQMFNKTTDFGIINTDFLTDLRSSFHTRFFLEGLPDARRYLSTLLCELITEIHAGRLQNCHGNFSNIDTPDGLMKTSKINSHSNPNYNSVSHSEFIKVTNNLIHRFHRTATFFPPSCLLWLHCLRKALRSLGASDTVLRQSSTEHILSFVTRGLINPQLILSSGPYLEPGEHTLLKSIASALNFLAHVDPNHVPPENLRMQVSVDAGIPATKLLESCDVERLTASLSLISSNADRISLSPALWSAENHDQQTDVGELKLFEDLLTEVVEHIFMITPTDLNILVECARIFLQHTNGGFDNVRKSLLELPLRVPGSTLGVRLRLDWKNSAEPRLLGCGSSNSRFYELVSYSPLFVESKTKISAGSLRISRSRSASRLGLQRANKTPTESQSAGRCASPNALEWYPLPTSGSLHFTQAERIILIFRLSQTARRPSILSEPEFLARRGQDDGAEAGACLRTDDIAAGKSSNPGKRSSLCQNLPTASLCTGQLSSQSQSSSGLSRSSGDQMADRVNESGTNLTENVNTHGHGSDGANSR</sequence>
<evidence type="ECO:0000313" key="3">
    <source>
        <dbReference type="EMBL" id="KAA0192365.1"/>
    </source>
</evidence>
<dbReference type="OrthoDB" id="10264848at2759"/>
<protein>
    <recommendedName>
        <fullName evidence="2">Ras-GAP domain-containing protein</fullName>
    </recommendedName>
</protein>
<evidence type="ECO:0000313" key="4">
    <source>
        <dbReference type="Proteomes" id="UP000728185"/>
    </source>
</evidence>
<dbReference type="EMBL" id="LUCM01005734">
    <property type="protein sequence ID" value="KAA0192365.1"/>
    <property type="molecule type" value="Genomic_DNA"/>
</dbReference>
<dbReference type="AlphaFoldDB" id="A0A8E0VLE2"/>
<keyword evidence="4" id="KW-1185">Reference proteome</keyword>
<name>A0A8E0VLE2_9TREM</name>
<dbReference type="PROSITE" id="PS50018">
    <property type="entry name" value="RAS_GTPASE_ACTIV_2"/>
    <property type="match status" value="1"/>
</dbReference>
<proteinExistence type="predicted"/>
<feature type="compositionally biased region" description="Low complexity" evidence="1">
    <location>
        <begin position="640"/>
        <end position="657"/>
    </location>
</feature>
<evidence type="ECO:0000256" key="1">
    <source>
        <dbReference type="SAM" id="MobiDB-lite"/>
    </source>
</evidence>
<dbReference type="Proteomes" id="UP000728185">
    <property type="component" value="Unassembled WGS sequence"/>
</dbReference>
<organism evidence="3 4">
    <name type="scientific">Fasciolopsis buskii</name>
    <dbReference type="NCBI Taxonomy" id="27845"/>
    <lineage>
        <taxon>Eukaryota</taxon>
        <taxon>Metazoa</taxon>
        <taxon>Spiralia</taxon>
        <taxon>Lophotrochozoa</taxon>
        <taxon>Platyhelminthes</taxon>
        <taxon>Trematoda</taxon>
        <taxon>Digenea</taxon>
        <taxon>Plagiorchiida</taxon>
        <taxon>Echinostomata</taxon>
        <taxon>Echinostomatoidea</taxon>
        <taxon>Fasciolidae</taxon>
        <taxon>Fasciolopsis</taxon>
    </lineage>
</organism>
<gene>
    <name evidence="3" type="ORF">FBUS_10182</name>
</gene>
<feature type="domain" description="Ras-GAP" evidence="2">
    <location>
        <begin position="149"/>
        <end position="341"/>
    </location>
</feature>
<accession>A0A8E0VLE2</accession>
<dbReference type="InterPro" id="IPR001936">
    <property type="entry name" value="RasGAP_dom"/>
</dbReference>
<feature type="compositionally biased region" description="Polar residues" evidence="1">
    <location>
        <begin position="666"/>
        <end position="688"/>
    </location>
</feature>
<reference evidence="3" key="1">
    <citation type="submission" date="2019-05" db="EMBL/GenBank/DDBJ databases">
        <title>Annotation for the trematode Fasciolopsis buski.</title>
        <authorList>
            <person name="Choi Y.-J."/>
        </authorList>
    </citation>
    <scope>NUCLEOTIDE SEQUENCE</scope>
    <source>
        <strain evidence="3">HT</strain>
        <tissue evidence="3">Whole worm</tissue>
    </source>
</reference>
<comment type="caution">
    <text evidence="3">The sequence shown here is derived from an EMBL/GenBank/DDBJ whole genome shotgun (WGS) entry which is preliminary data.</text>
</comment>
<evidence type="ECO:0000259" key="2">
    <source>
        <dbReference type="PROSITE" id="PS50018"/>
    </source>
</evidence>
<feature type="region of interest" description="Disordered" evidence="1">
    <location>
        <begin position="640"/>
        <end position="688"/>
    </location>
</feature>